<dbReference type="PANTHER" id="PTHR33877:SF1">
    <property type="entry name" value="TYPE IV METHYL-DIRECTED RESTRICTION ENZYME ECOKMCRA"/>
    <property type="match status" value="1"/>
</dbReference>
<sequence>MSRYISEEIKARVRREARERCGYCLSQQKYVLGQLEIDHIIPKALGGTDDEENLWLACRLCNGYKGIQVRGKDPLTGEIAPLYNPRERNWNEHFTWKENGVYIEGLTRVSASYLVTKYTKKYLEI</sequence>
<dbReference type="SMART" id="SM00507">
    <property type="entry name" value="HNHc"/>
    <property type="match status" value="1"/>
</dbReference>
<keyword evidence="2" id="KW-0540">Nuclease</keyword>
<dbReference type="RefSeq" id="WP_332865327.1">
    <property type="nucleotide sequence ID" value="NZ_JBAFSM010000020.1"/>
</dbReference>
<organism evidence="2 3">
    <name type="scientific">Pannus brasiliensis CCIBt3594</name>
    <dbReference type="NCBI Taxonomy" id="1427578"/>
    <lineage>
        <taxon>Bacteria</taxon>
        <taxon>Bacillati</taxon>
        <taxon>Cyanobacteriota</taxon>
        <taxon>Cyanophyceae</taxon>
        <taxon>Oscillatoriophycideae</taxon>
        <taxon>Chroococcales</taxon>
        <taxon>Microcystaceae</taxon>
        <taxon>Pannus</taxon>
    </lineage>
</organism>
<gene>
    <name evidence="2" type="ORF">V0288_12040</name>
</gene>
<evidence type="ECO:0000313" key="2">
    <source>
        <dbReference type="EMBL" id="MEG3437848.1"/>
    </source>
</evidence>
<comment type="caution">
    <text evidence="2">The sequence shown here is derived from an EMBL/GenBank/DDBJ whole genome shotgun (WGS) entry which is preliminary data.</text>
</comment>
<keyword evidence="2" id="KW-0378">Hydrolase</keyword>
<dbReference type="InterPro" id="IPR002711">
    <property type="entry name" value="HNH"/>
</dbReference>
<dbReference type="GO" id="GO:0004519">
    <property type="term" value="F:endonuclease activity"/>
    <property type="evidence" value="ECO:0007669"/>
    <property type="project" value="UniProtKB-KW"/>
</dbReference>
<reference evidence="2 3" key="1">
    <citation type="submission" date="2024-01" db="EMBL/GenBank/DDBJ databases">
        <title>Genomic insights into the taxonomy and metabolism of the cyanobacterium Pannus brasiliensis CCIBt3594.</title>
        <authorList>
            <person name="Machado M."/>
            <person name="Botero N.B."/>
            <person name="Andreote A.P.D."/>
            <person name="Feitosa A.M.T."/>
            <person name="Popin R."/>
            <person name="Sivonen K."/>
            <person name="Fiore M.F."/>
        </authorList>
    </citation>
    <scope>NUCLEOTIDE SEQUENCE [LARGE SCALE GENOMIC DNA]</scope>
    <source>
        <strain evidence="2 3">CCIBt3594</strain>
    </source>
</reference>
<dbReference type="PANTHER" id="PTHR33877">
    <property type="entry name" value="SLL1193 PROTEIN"/>
    <property type="match status" value="1"/>
</dbReference>
<name>A0AAW9QL74_9CHRO</name>
<dbReference type="CDD" id="cd00085">
    <property type="entry name" value="HNHc"/>
    <property type="match status" value="1"/>
</dbReference>
<keyword evidence="3" id="KW-1185">Reference proteome</keyword>
<feature type="domain" description="HNH nuclease" evidence="1">
    <location>
        <begin position="8"/>
        <end position="63"/>
    </location>
</feature>
<dbReference type="Pfam" id="PF01844">
    <property type="entry name" value="HNH"/>
    <property type="match status" value="1"/>
</dbReference>
<keyword evidence="2" id="KW-0255">Endonuclease</keyword>
<protein>
    <submittedName>
        <fullName evidence="2">HNH endonuclease signature motif containing protein</fullName>
    </submittedName>
</protein>
<dbReference type="GO" id="GO:0008270">
    <property type="term" value="F:zinc ion binding"/>
    <property type="evidence" value="ECO:0007669"/>
    <property type="project" value="InterPro"/>
</dbReference>
<dbReference type="AlphaFoldDB" id="A0AAW9QL74"/>
<proteinExistence type="predicted"/>
<dbReference type="Proteomes" id="UP001328733">
    <property type="component" value="Unassembled WGS sequence"/>
</dbReference>
<accession>A0AAW9QL74</accession>
<dbReference type="InterPro" id="IPR052892">
    <property type="entry name" value="NA-targeting_endonuclease"/>
</dbReference>
<dbReference type="InterPro" id="IPR003615">
    <property type="entry name" value="HNH_nuc"/>
</dbReference>
<evidence type="ECO:0000313" key="3">
    <source>
        <dbReference type="Proteomes" id="UP001328733"/>
    </source>
</evidence>
<dbReference type="GO" id="GO:0003676">
    <property type="term" value="F:nucleic acid binding"/>
    <property type="evidence" value="ECO:0007669"/>
    <property type="project" value="InterPro"/>
</dbReference>
<dbReference type="Gene3D" id="1.10.30.50">
    <property type="match status" value="1"/>
</dbReference>
<dbReference type="EMBL" id="JBAFSM010000020">
    <property type="protein sequence ID" value="MEG3437848.1"/>
    <property type="molecule type" value="Genomic_DNA"/>
</dbReference>
<evidence type="ECO:0000259" key="1">
    <source>
        <dbReference type="SMART" id="SM00507"/>
    </source>
</evidence>